<gene>
    <name evidence="2" type="primary">Cnig_chr_IV.g12328</name>
    <name evidence="2" type="ORF">B9Z55_012328</name>
</gene>
<proteinExistence type="predicted"/>
<dbReference type="PANTHER" id="PTHR21503">
    <property type="entry name" value="F-BOX-CONTAINING HYPOTHETICAL PROTEIN C.ELEGANS"/>
    <property type="match status" value="1"/>
</dbReference>
<organism evidence="2 3">
    <name type="scientific">Caenorhabditis nigoni</name>
    <dbReference type="NCBI Taxonomy" id="1611254"/>
    <lineage>
        <taxon>Eukaryota</taxon>
        <taxon>Metazoa</taxon>
        <taxon>Ecdysozoa</taxon>
        <taxon>Nematoda</taxon>
        <taxon>Chromadorea</taxon>
        <taxon>Rhabditida</taxon>
        <taxon>Rhabditina</taxon>
        <taxon>Rhabditomorpha</taxon>
        <taxon>Rhabditoidea</taxon>
        <taxon>Rhabditidae</taxon>
        <taxon>Peloderinae</taxon>
        <taxon>Caenorhabditis</taxon>
    </lineage>
</organism>
<evidence type="ECO:0000259" key="1">
    <source>
        <dbReference type="PROSITE" id="PS50181"/>
    </source>
</evidence>
<feature type="domain" description="F-box" evidence="1">
    <location>
        <begin position="656"/>
        <end position="701"/>
    </location>
</feature>
<dbReference type="OrthoDB" id="10666256at2759"/>
<evidence type="ECO:0000313" key="3">
    <source>
        <dbReference type="Proteomes" id="UP000230233"/>
    </source>
</evidence>
<dbReference type="PANTHER" id="PTHR21503:SF8">
    <property type="entry name" value="F-BOX ASSOCIATED DOMAIN-CONTAINING PROTEIN-RELATED"/>
    <property type="match status" value="1"/>
</dbReference>
<feature type="domain" description="F-box" evidence="1">
    <location>
        <begin position="35"/>
        <end position="80"/>
    </location>
</feature>
<comment type="caution">
    <text evidence="2">The sequence shown here is derived from an EMBL/GenBank/DDBJ whole genome shotgun (WGS) entry which is preliminary data.</text>
</comment>
<dbReference type="InterPro" id="IPR012885">
    <property type="entry name" value="F-box_Sdz-33"/>
</dbReference>
<dbReference type="InterPro" id="IPR001810">
    <property type="entry name" value="F-box_dom"/>
</dbReference>
<reference evidence="3" key="1">
    <citation type="submission" date="2017-10" db="EMBL/GenBank/DDBJ databases">
        <title>Rapid genome shrinkage in a self-fertile nematode reveals novel sperm competition proteins.</title>
        <authorList>
            <person name="Yin D."/>
            <person name="Schwarz E.M."/>
            <person name="Thomas C.G."/>
            <person name="Felde R.L."/>
            <person name="Korf I.F."/>
            <person name="Cutter A.D."/>
            <person name="Schartner C.M."/>
            <person name="Ralston E.J."/>
            <person name="Meyer B.J."/>
            <person name="Haag E.S."/>
        </authorList>
    </citation>
    <scope>NUCLEOTIDE SEQUENCE [LARGE SCALE GENOMIC DNA]</scope>
    <source>
        <strain evidence="3">JU1422</strain>
    </source>
</reference>
<name>A0A2G5TWU8_9PELO</name>
<protein>
    <recommendedName>
        <fullName evidence="1">F-box domain-containing protein</fullName>
    </recommendedName>
</protein>
<sequence>MFENKDILTISYQGNQFLTSNFENRCEKEFKPKHGFPLLNLPRVVFLECIENLDILEIILFSLLSKRAKAIAKLSRWNLQNIQMTLGFDNQIRFELSTDPGVEWVIKLDRWETSVYPCFQSDLSGPKLKHNLLLNYEIDEFKKMAENIWEVFDSSVYIINTFEESLMEWIINTQPIVRNVYMLGGVITSFEMLNRIFTSVEVTQYFHLNAIARVKKTKFMEPIPYRAITIDNSYWFSLPSILNGSNSIIRLHDSTLTPTDINTILREWQMGTKLRNLEYLEIWTSTRLDRERSAREMYKDLNNLTDGDESDGRPRTVIVFSLLSKRAKSIAKQIHWDLLDIRLKWSCYNQIRLKIPSDPKREWIIEHHKRKEASEYPYVESKKYSGYSYHYLFFHKNQNAVEELEQIFETIWEVFRSPICDFPVVEKSVINWLIEFQPTIRCAWICDNVLTASETLESIFKSLKVTQYFRLKTVEADIQTKITEPIPYRSISIGSSYLVTLPAILNGNNSIILLDGSELTPMDINTILKEWQKGTKLRNLEFLEIKSSALQEGFDGCVREISKDLNLTESDENDGRPRKVKIHDEWEYWLPNVNISYNLVRSDGMIGSIFPTYRLHEDGRITDIRFNLQNISTRKPRKHQLLTEVKAEEESKTKNGFPLLNLPRVVLLECIENLEVLEIVQLSLLSKRAKSAAKLNRWDLMGIQLILKADHRIYLKIPSYPMGLWNIEYRTKKTSECPYKMLYAEAFHYFYSIEELKQMIEHLYEVFRSPTCDFRIVEQSMVEWLIKFQPTIRYIRFLDGVITSFETLNRICESLKGTEYFYLGSVRTYEKTEVTEPIPYRAIAIDNSYWLTLPAILNGTNSIILLDGSELTPKDINTILKEWQMGCKLRNLEYLEIKSSKLQDLQSYTNEVLKDLNVTTVVGNDGRAMTIKVTDDFIHRLPQVQIVHNLIRNDGMIGSIFPSKRKNELLFNFQVWRRET</sequence>
<keyword evidence="3" id="KW-1185">Reference proteome</keyword>
<dbReference type="AlphaFoldDB" id="A0A2G5TWU8"/>
<dbReference type="Pfam" id="PF07735">
    <property type="entry name" value="FBA_2"/>
    <property type="match status" value="3"/>
</dbReference>
<dbReference type="Proteomes" id="UP000230233">
    <property type="component" value="Chromosome IV"/>
</dbReference>
<evidence type="ECO:0000313" key="2">
    <source>
        <dbReference type="EMBL" id="PIC31728.1"/>
    </source>
</evidence>
<dbReference type="Pfam" id="PF00646">
    <property type="entry name" value="F-box"/>
    <property type="match status" value="2"/>
</dbReference>
<dbReference type="PROSITE" id="PS50181">
    <property type="entry name" value="FBOX"/>
    <property type="match status" value="2"/>
</dbReference>
<accession>A0A2G5TWU8</accession>
<dbReference type="EMBL" id="PDUG01000004">
    <property type="protein sequence ID" value="PIC31728.1"/>
    <property type="molecule type" value="Genomic_DNA"/>
</dbReference>